<dbReference type="Pfam" id="PF01541">
    <property type="entry name" value="GIY-YIG"/>
    <property type="match status" value="1"/>
</dbReference>
<evidence type="ECO:0000256" key="2">
    <source>
        <dbReference type="ARBA" id="ARBA00022769"/>
    </source>
</evidence>
<comment type="caution">
    <text evidence="11">The sequence shown here is derived from an EMBL/GenBank/DDBJ whole genome shotgun (WGS) entry which is preliminary data.</text>
</comment>
<keyword evidence="6" id="KW-0742">SOS response</keyword>
<name>A0A3A1YN97_9GAMM</name>
<dbReference type="AlphaFoldDB" id="A0A3A1YN97"/>
<dbReference type="GO" id="GO:0009380">
    <property type="term" value="C:excinuclease repair complex"/>
    <property type="evidence" value="ECO:0007669"/>
    <property type="project" value="TreeGrafter"/>
</dbReference>
<dbReference type="CDD" id="cd10434">
    <property type="entry name" value="GIY-YIG_UvrC_Cho"/>
    <property type="match status" value="1"/>
</dbReference>
<evidence type="ECO:0000313" key="12">
    <source>
        <dbReference type="Proteomes" id="UP000265916"/>
    </source>
</evidence>
<dbReference type="PANTHER" id="PTHR30562:SF10">
    <property type="entry name" value="EXCINUCLEASE CHO"/>
    <property type="match status" value="1"/>
</dbReference>
<organism evidence="11 12">
    <name type="scientific">Psittacicella hinzii</name>
    <dbReference type="NCBI Taxonomy" id="2028575"/>
    <lineage>
        <taxon>Bacteria</taxon>
        <taxon>Pseudomonadati</taxon>
        <taxon>Pseudomonadota</taxon>
        <taxon>Gammaproteobacteria</taxon>
        <taxon>Pasteurellales</taxon>
        <taxon>Psittacicellaceae</taxon>
        <taxon>Psittacicella</taxon>
    </lineage>
</organism>
<evidence type="ECO:0000256" key="1">
    <source>
        <dbReference type="ARBA" id="ARBA00022763"/>
    </source>
</evidence>
<dbReference type="PROSITE" id="PS50164">
    <property type="entry name" value="GIY_YIG"/>
    <property type="match status" value="1"/>
</dbReference>
<evidence type="ECO:0000313" key="11">
    <source>
        <dbReference type="EMBL" id="RIY38450.1"/>
    </source>
</evidence>
<dbReference type="InterPro" id="IPR000305">
    <property type="entry name" value="GIY-YIG_endonuc"/>
</dbReference>
<keyword evidence="1" id="KW-0227">DNA damage</keyword>
<sequence length="434" mass="50739">MTTFSFFSLMATLTLVDITNQQHQIRWLMNQDIPFNAEEFCKATPPVCGVYRMLNRQNRVIYVGKAKQLPKRFKIYFDGHSHRPEMEQEIARMQTIFVFADHEAHELEYNVYQKFYLPYYNKTSPENTKYLYLTPDEPYQSIYAMGAYRRDILHLSRYLKKEIDFIGPFTGTRAWEKIIHEFQSVFKIPSCTPTIFKRHQRHGHPCDKYDFGLCKGHCVFTKPLDYQAYWQPIKQIFLNRGAAGKTLFKQVAEQMPATKAYIGTRSILDSLDLKDSFELVQLTRTEHMACMTIIEVCHGLVIDIRNMLLTDSTESKNLTLGRKKMTSLSNSELYNSFLIPYYQQTRNEKYLPTNKELLNHRPRKIIVIDSGFTPEQAKELSVKISEIFGYNVRLGAKCPHKDLQRLATYNAENAVAQRMNLLLKRTADKPKKVA</sequence>
<dbReference type="OrthoDB" id="9804933at2"/>
<dbReference type="GO" id="GO:0016787">
    <property type="term" value="F:hydrolase activity"/>
    <property type="evidence" value="ECO:0007669"/>
    <property type="project" value="UniProtKB-KW"/>
</dbReference>
<dbReference type="SUPFAM" id="SSF82771">
    <property type="entry name" value="GIY-YIG endonuclease"/>
    <property type="match status" value="1"/>
</dbReference>
<proteinExistence type="predicted"/>
<keyword evidence="2" id="KW-0228">DNA excision</keyword>
<dbReference type="EMBL" id="NRJG01000068">
    <property type="protein sequence ID" value="RIY38450.1"/>
    <property type="molecule type" value="Genomic_DNA"/>
</dbReference>
<evidence type="ECO:0000256" key="3">
    <source>
        <dbReference type="ARBA" id="ARBA00022801"/>
    </source>
</evidence>
<evidence type="ECO:0000256" key="7">
    <source>
        <dbReference type="ARBA" id="ARBA00040756"/>
    </source>
</evidence>
<dbReference type="InterPro" id="IPR050066">
    <property type="entry name" value="UvrABC_protein_C"/>
</dbReference>
<evidence type="ECO:0000256" key="5">
    <source>
        <dbReference type="ARBA" id="ARBA00023204"/>
    </source>
</evidence>
<dbReference type="InterPro" id="IPR035901">
    <property type="entry name" value="GIY-YIG_endonuc_sf"/>
</dbReference>
<gene>
    <name evidence="11" type="ORF">CKF58_04315</name>
</gene>
<dbReference type="GO" id="GO:0004518">
    <property type="term" value="F:nuclease activity"/>
    <property type="evidence" value="ECO:0007669"/>
    <property type="project" value="UniProtKB-KW"/>
</dbReference>
<keyword evidence="5" id="KW-0234">DNA repair</keyword>
<dbReference type="Proteomes" id="UP000265916">
    <property type="component" value="Unassembled WGS sequence"/>
</dbReference>
<accession>A0A3A1YN97</accession>
<evidence type="ECO:0000256" key="9">
    <source>
        <dbReference type="ARBA" id="ARBA00042732"/>
    </source>
</evidence>
<keyword evidence="3" id="KW-0378">Hydrolase</keyword>
<evidence type="ECO:0000256" key="6">
    <source>
        <dbReference type="ARBA" id="ARBA00023236"/>
    </source>
</evidence>
<evidence type="ECO:0000256" key="8">
    <source>
        <dbReference type="ARBA" id="ARBA00042138"/>
    </source>
</evidence>
<feature type="domain" description="GIY-YIG" evidence="10">
    <location>
        <begin position="46"/>
        <end position="122"/>
    </location>
</feature>
<evidence type="ECO:0000259" key="10">
    <source>
        <dbReference type="PROSITE" id="PS50164"/>
    </source>
</evidence>
<dbReference type="Gene3D" id="3.40.1440.10">
    <property type="entry name" value="GIY-YIG endonuclease"/>
    <property type="match status" value="1"/>
</dbReference>
<dbReference type="InterPro" id="IPR047296">
    <property type="entry name" value="GIY-YIG_UvrC_Cho"/>
</dbReference>
<dbReference type="GO" id="GO:0009432">
    <property type="term" value="P:SOS response"/>
    <property type="evidence" value="ECO:0007669"/>
    <property type="project" value="UniProtKB-KW"/>
</dbReference>
<reference evidence="11 12" key="1">
    <citation type="submission" date="2017-08" db="EMBL/GenBank/DDBJ databases">
        <title>Reclassification of Bisgaard taxon 37 and 44.</title>
        <authorList>
            <person name="Christensen H."/>
        </authorList>
    </citation>
    <scope>NUCLEOTIDE SEQUENCE [LARGE SCALE GENOMIC DNA]</scope>
    <source>
        <strain evidence="11 12">111</strain>
    </source>
</reference>
<dbReference type="PANTHER" id="PTHR30562">
    <property type="entry name" value="UVRC/OXIDOREDUCTASE"/>
    <property type="match status" value="1"/>
</dbReference>
<dbReference type="GO" id="GO:0006289">
    <property type="term" value="P:nucleotide-excision repair"/>
    <property type="evidence" value="ECO:0007669"/>
    <property type="project" value="InterPro"/>
</dbReference>
<dbReference type="SMART" id="SM00465">
    <property type="entry name" value="GIYc"/>
    <property type="match status" value="1"/>
</dbReference>
<protein>
    <recommendedName>
        <fullName evidence="7">Excinuclease cho</fullName>
    </recommendedName>
    <alternativeName>
        <fullName evidence="9">Endonuclease cho</fullName>
    </alternativeName>
    <alternativeName>
        <fullName evidence="8">UvrC homolog protein</fullName>
    </alternativeName>
</protein>
<keyword evidence="12" id="KW-1185">Reference proteome</keyword>
<keyword evidence="4" id="KW-0267">Excision nuclease</keyword>
<evidence type="ECO:0000256" key="4">
    <source>
        <dbReference type="ARBA" id="ARBA00022881"/>
    </source>
</evidence>